<dbReference type="RefSeq" id="WP_369752568.1">
    <property type="nucleotide sequence ID" value="NZ_CP165625.1"/>
</dbReference>
<sequence>MTKHLKYLLSLFLAFGLMVNDGVLESRSNSVEYYQYSNAIVGSEWKTSRSKLYVFNLVNAIKTAISIPFKYLRFATSYSLTIPVLFKLRTQVYQKVSSFIEQQLFINEKSTSTNSYTILYIA</sequence>
<accession>A0AB39VYH0</accession>
<dbReference type="EMBL" id="CP165625">
    <property type="protein sequence ID" value="XDU94600.1"/>
    <property type="molecule type" value="Genomic_DNA"/>
</dbReference>
<proteinExistence type="predicted"/>
<evidence type="ECO:0000313" key="1">
    <source>
        <dbReference type="EMBL" id="XDU94600.1"/>
    </source>
</evidence>
<gene>
    <name evidence="1" type="ORF">AB3G34_11965</name>
</gene>
<reference evidence="1" key="1">
    <citation type="submission" date="2024-07" db="EMBL/GenBank/DDBJ databases">
        <authorList>
            <person name="Biller S.J."/>
        </authorList>
    </citation>
    <scope>NUCLEOTIDE SEQUENCE</scope>
    <source>
        <strain evidence="1">WC2409</strain>
    </source>
</reference>
<name>A0AB39VYH0_9FLAO</name>
<dbReference type="AlphaFoldDB" id="A0AB39VYH0"/>
<protein>
    <submittedName>
        <fullName evidence="1">Uncharacterized protein</fullName>
    </submittedName>
</protein>
<organism evidence="1">
    <name type="scientific">Flavobacterium sp. WC2409</name>
    <dbReference type="NCBI Taxonomy" id="3234139"/>
    <lineage>
        <taxon>Bacteria</taxon>
        <taxon>Pseudomonadati</taxon>
        <taxon>Bacteroidota</taxon>
        <taxon>Flavobacteriia</taxon>
        <taxon>Flavobacteriales</taxon>
        <taxon>Flavobacteriaceae</taxon>
        <taxon>Flavobacterium</taxon>
    </lineage>
</organism>